<gene>
    <name evidence="7" type="ORF">METZ01_LOCUS30314</name>
</gene>
<accession>A0A381QEQ2</accession>
<evidence type="ECO:0000313" key="7">
    <source>
        <dbReference type="EMBL" id="SUZ77460.1"/>
    </source>
</evidence>
<keyword evidence="4 5" id="KW-0472">Membrane</keyword>
<feature type="transmembrane region" description="Helical" evidence="5">
    <location>
        <begin position="133"/>
        <end position="152"/>
    </location>
</feature>
<feature type="transmembrane region" description="Helical" evidence="5">
    <location>
        <begin position="49"/>
        <end position="67"/>
    </location>
</feature>
<feature type="domain" description="Cytochrome b561 bacterial/Ni-hydrogenase" evidence="6">
    <location>
        <begin position="15"/>
        <end position="156"/>
    </location>
</feature>
<evidence type="ECO:0000256" key="4">
    <source>
        <dbReference type="ARBA" id="ARBA00023136"/>
    </source>
</evidence>
<keyword evidence="2 5" id="KW-0812">Transmembrane</keyword>
<name>A0A381QEQ2_9ZZZZ</name>
<sequence>MDNEFGQRLSSLTSWLVLILFVIVFLNMSETPRVPTESPERAILRNFHLVTGSLLLVFSLLRVYLWWYFPPQNTHRLLPDHTYTQIHILQFMLYVSFIAQGLSGVFTAWSDGLIQFLPGADTVNHSLWVTSGYLHSVFAFFYLILIFFILLFRAYHLLRYRVISINIFA</sequence>
<evidence type="ECO:0000256" key="3">
    <source>
        <dbReference type="ARBA" id="ARBA00022989"/>
    </source>
</evidence>
<evidence type="ECO:0000256" key="2">
    <source>
        <dbReference type="ARBA" id="ARBA00022692"/>
    </source>
</evidence>
<dbReference type="GO" id="GO:0009055">
    <property type="term" value="F:electron transfer activity"/>
    <property type="evidence" value="ECO:0007669"/>
    <property type="project" value="InterPro"/>
</dbReference>
<keyword evidence="3 5" id="KW-1133">Transmembrane helix</keyword>
<dbReference type="AlphaFoldDB" id="A0A381QEQ2"/>
<dbReference type="InterPro" id="IPR011577">
    <property type="entry name" value="Cyt_b561_bac/Ni-Hgenase"/>
</dbReference>
<organism evidence="7">
    <name type="scientific">marine metagenome</name>
    <dbReference type="NCBI Taxonomy" id="408172"/>
    <lineage>
        <taxon>unclassified sequences</taxon>
        <taxon>metagenomes</taxon>
        <taxon>ecological metagenomes</taxon>
    </lineage>
</organism>
<evidence type="ECO:0000256" key="1">
    <source>
        <dbReference type="ARBA" id="ARBA00004141"/>
    </source>
</evidence>
<protein>
    <recommendedName>
        <fullName evidence="6">Cytochrome b561 bacterial/Ni-hydrogenase domain-containing protein</fullName>
    </recommendedName>
</protein>
<feature type="transmembrane region" description="Helical" evidence="5">
    <location>
        <begin position="12"/>
        <end position="29"/>
    </location>
</feature>
<feature type="transmembrane region" description="Helical" evidence="5">
    <location>
        <begin position="88"/>
        <end position="109"/>
    </location>
</feature>
<dbReference type="GO" id="GO:0016020">
    <property type="term" value="C:membrane"/>
    <property type="evidence" value="ECO:0007669"/>
    <property type="project" value="UniProtKB-SubCell"/>
</dbReference>
<reference evidence="7" key="1">
    <citation type="submission" date="2018-05" db="EMBL/GenBank/DDBJ databases">
        <authorList>
            <person name="Lanie J.A."/>
            <person name="Ng W.-L."/>
            <person name="Kazmierczak K.M."/>
            <person name="Andrzejewski T.M."/>
            <person name="Davidsen T.M."/>
            <person name="Wayne K.J."/>
            <person name="Tettelin H."/>
            <person name="Glass J.I."/>
            <person name="Rusch D."/>
            <person name="Podicherti R."/>
            <person name="Tsui H.-C.T."/>
            <person name="Winkler M.E."/>
        </authorList>
    </citation>
    <scope>NUCLEOTIDE SEQUENCE</scope>
</reference>
<dbReference type="Pfam" id="PF01292">
    <property type="entry name" value="Ni_hydr_CYTB"/>
    <property type="match status" value="1"/>
</dbReference>
<evidence type="ECO:0000256" key="5">
    <source>
        <dbReference type="SAM" id="Phobius"/>
    </source>
</evidence>
<comment type="subcellular location">
    <subcellularLocation>
        <location evidence="1">Membrane</location>
        <topology evidence="1">Multi-pass membrane protein</topology>
    </subcellularLocation>
</comment>
<proteinExistence type="predicted"/>
<evidence type="ECO:0000259" key="6">
    <source>
        <dbReference type="Pfam" id="PF01292"/>
    </source>
</evidence>
<dbReference type="EMBL" id="UINC01001317">
    <property type="protein sequence ID" value="SUZ77460.1"/>
    <property type="molecule type" value="Genomic_DNA"/>
</dbReference>